<feature type="domain" description="CP-type G" evidence="8">
    <location>
        <begin position="160"/>
        <end position="384"/>
    </location>
</feature>
<dbReference type="InterPro" id="IPR027417">
    <property type="entry name" value="P-loop_NTPase"/>
</dbReference>
<dbReference type="CDD" id="cd01857">
    <property type="entry name" value="HSR1_MMR1"/>
    <property type="match status" value="1"/>
</dbReference>
<dbReference type="FunFam" id="1.10.1580.10:FF:000008">
    <property type="entry name" value="Large subunit GTPase 1"/>
    <property type="match status" value="1"/>
</dbReference>
<sequence length="595" mass="68914">MGKHKNNSLGRALIKDRFGNKQKKNNDSFLHTSELNDGYDWNKLNLQSVTEQDSLNEFLSTAELAGTEFAAEKLNVTFVNPRSGVGLLSSDEAKEIEKSQEKYKDLLKIPRRPKWDSNTTAEELQSKEKESFLTWRRNLALFQEETNLTLTPYEKNLDFWRQLWRVVERSDVLVQIVDARNPLMFRCEDLERYVLEVDENKLNLILCNKADFLTPRQRYEWARYFDSVGVSVVFFSALKSGNAEENEILDNENYDVDSDEDDIEDSTGENSDFETDEEEEIIGEEVEEQVWYHHRKNSPKLLTRIELIEFFRTFSRKQKQFVNNPLVTIGLVGYPNVGKSSTINALLIEKKVSVSATPGKTKHFQTLYLEKDILLCDCPGLVMPSFALTKADMIINGILPIDQMKDHVPSINLICTLIPRSILENKYGIMIPKPEEGEDPNRPPYSEEFLNSYAYSRGFMTANGEPDNSRAARLVLKDFVNGKLLYCYTPPSVRQKEFHTFEKLPEKDESSIPPRALKQIKPFKVATRDLEYSLFQQQTASNVHTRGIPKVDPNSMLRVQINQEKLRNESKPWKNHKEKRNKHVKSRVKYKCLDE</sequence>
<dbReference type="InterPro" id="IPR006073">
    <property type="entry name" value="GTP-bd"/>
</dbReference>
<dbReference type="PANTHER" id="PTHR45709:SF2">
    <property type="entry name" value="LARGE SUBUNIT GTPASE 1 HOMOLOG"/>
    <property type="match status" value="1"/>
</dbReference>
<comment type="subcellular location">
    <subcellularLocation>
        <location evidence="1">Cytoplasm</location>
    </subcellularLocation>
</comment>
<dbReference type="AlphaFoldDB" id="A0AAN9TCL3"/>
<dbReference type="GO" id="GO:0000054">
    <property type="term" value="P:ribosomal subunit export from nucleus"/>
    <property type="evidence" value="ECO:0007669"/>
    <property type="project" value="TreeGrafter"/>
</dbReference>
<evidence type="ECO:0000256" key="6">
    <source>
        <dbReference type="ARBA" id="ARBA00040145"/>
    </source>
</evidence>
<dbReference type="GO" id="GO:0005829">
    <property type="term" value="C:cytosol"/>
    <property type="evidence" value="ECO:0007669"/>
    <property type="project" value="TreeGrafter"/>
</dbReference>
<dbReference type="Gene3D" id="1.10.1580.10">
    <property type="match status" value="1"/>
</dbReference>
<dbReference type="InterPro" id="IPR030378">
    <property type="entry name" value="G_CP_dom"/>
</dbReference>
<dbReference type="PROSITE" id="PS51721">
    <property type="entry name" value="G_CP"/>
    <property type="match status" value="1"/>
</dbReference>
<evidence type="ECO:0000313" key="10">
    <source>
        <dbReference type="Proteomes" id="UP001367676"/>
    </source>
</evidence>
<evidence type="ECO:0000256" key="3">
    <source>
        <dbReference type="ARBA" id="ARBA00022741"/>
    </source>
</evidence>
<keyword evidence="4" id="KW-0378">Hydrolase</keyword>
<keyword evidence="10" id="KW-1185">Reference proteome</keyword>
<organism evidence="9 10">
    <name type="scientific">Parthenolecanium corni</name>
    <dbReference type="NCBI Taxonomy" id="536013"/>
    <lineage>
        <taxon>Eukaryota</taxon>
        <taxon>Metazoa</taxon>
        <taxon>Ecdysozoa</taxon>
        <taxon>Arthropoda</taxon>
        <taxon>Hexapoda</taxon>
        <taxon>Insecta</taxon>
        <taxon>Pterygota</taxon>
        <taxon>Neoptera</taxon>
        <taxon>Paraneoptera</taxon>
        <taxon>Hemiptera</taxon>
        <taxon>Sternorrhyncha</taxon>
        <taxon>Coccoidea</taxon>
        <taxon>Coccidae</taxon>
        <taxon>Parthenolecanium</taxon>
    </lineage>
</organism>
<keyword evidence="3" id="KW-0547">Nucleotide-binding</keyword>
<evidence type="ECO:0000256" key="4">
    <source>
        <dbReference type="ARBA" id="ARBA00022801"/>
    </source>
</evidence>
<dbReference type="EMBL" id="JBBCAQ010000034">
    <property type="protein sequence ID" value="KAK7579639.1"/>
    <property type="molecule type" value="Genomic_DNA"/>
</dbReference>
<reference evidence="9 10" key="1">
    <citation type="submission" date="2024-03" db="EMBL/GenBank/DDBJ databases">
        <title>Adaptation during the transition from Ophiocordyceps entomopathogen to insect associate is accompanied by gene loss and intensified selection.</title>
        <authorList>
            <person name="Ward C.M."/>
            <person name="Onetto C.A."/>
            <person name="Borneman A.R."/>
        </authorList>
    </citation>
    <scope>NUCLEOTIDE SEQUENCE [LARGE SCALE GENOMIC DNA]</scope>
    <source>
        <strain evidence="9">AWRI1</strain>
        <tissue evidence="9">Single Adult Female</tissue>
    </source>
</reference>
<evidence type="ECO:0000256" key="5">
    <source>
        <dbReference type="ARBA" id="ARBA00023134"/>
    </source>
</evidence>
<evidence type="ECO:0000256" key="7">
    <source>
        <dbReference type="SAM" id="MobiDB-lite"/>
    </source>
</evidence>
<dbReference type="GO" id="GO:0005525">
    <property type="term" value="F:GTP binding"/>
    <property type="evidence" value="ECO:0007669"/>
    <property type="project" value="UniProtKB-KW"/>
</dbReference>
<dbReference type="InterPro" id="IPR043358">
    <property type="entry name" value="GNL1-like"/>
</dbReference>
<evidence type="ECO:0000256" key="2">
    <source>
        <dbReference type="ARBA" id="ARBA00022490"/>
    </source>
</evidence>
<gene>
    <name evidence="9" type="ORF">V9T40_000268</name>
</gene>
<dbReference type="SUPFAM" id="SSF52540">
    <property type="entry name" value="P-loop containing nucleoside triphosphate hydrolases"/>
    <property type="match status" value="1"/>
</dbReference>
<name>A0AAN9TCL3_9HEMI</name>
<feature type="region of interest" description="Disordered" evidence="7">
    <location>
        <begin position="249"/>
        <end position="276"/>
    </location>
</feature>
<evidence type="ECO:0000256" key="1">
    <source>
        <dbReference type="ARBA" id="ARBA00004496"/>
    </source>
</evidence>
<dbReference type="Pfam" id="PF01926">
    <property type="entry name" value="MMR_HSR1"/>
    <property type="match status" value="1"/>
</dbReference>
<keyword evidence="5" id="KW-0342">GTP-binding</keyword>
<proteinExistence type="predicted"/>
<feature type="region of interest" description="Disordered" evidence="7">
    <location>
        <begin position="564"/>
        <end position="588"/>
    </location>
</feature>
<comment type="caution">
    <text evidence="9">The sequence shown here is derived from an EMBL/GenBank/DDBJ whole genome shotgun (WGS) entry which is preliminary data.</text>
</comment>
<feature type="compositionally biased region" description="Basic residues" evidence="7">
    <location>
        <begin position="573"/>
        <end position="588"/>
    </location>
</feature>
<dbReference type="GO" id="GO:0003924">
    <property type="term" value="F:GTPase activity"/>
    <property type="evidence" value="ECO:0007669"/>
    <property type="project" value="InterPro"/>
</dbReference>
<protein>
    <recommendedName>
        <fullName evidence="6">Large subunit GTPase 1 homolog</fullName>
    </recommendedName>
</protein>
<accession>A0AAN9TCL3</accession>
<dbReference type="PANTHER" id="PTHR45709">
    <property type="entry name" value="LARGE SUBUNIT GTPASE 1 HOMOLOG-RELATED"/>
    <property type="match status" value="1"/>
</dbReference>
<dbReference type="Gene3D" id="3.40.50.300">
    <property type="entry name" value="P-loop containing nucleotide triphosphate hydrolases"/>
    <property type="match status" value="1"/>
</dbReference>
<evidence type="ECO:0000313" key="9">
    <source>
        <dbReference type="EMBL" id="KAK7579639.1"/>
    </source>
</evidence>
<keyword evidence="2" id="KW-0963">Cytoplasm</keyword>
<dbReference type="Proteomes" id="UP001367676">
    <property type="component" value="Unassembled WGS sequence"/>
</dbReference>
<dbReference type="InterPro" id="IPR023179">
    <property type="entry name" value="GTP-bd_ortho_bundle_sf"/>
</dbReference>
<evidence type="ECO:0000259" key="8">
    <source>
        <dbReference type="PROSITE" id="PS51721"/>
    </source>
</evidence>